<dbReference type="SUPFAM" id="SSF55729">
    <property type="entry name" value="Acyl-CoA N-acyltransferases (Nat)"/>
    <property type="match status" value="1"/>
</dbReference>
<evidence type="ECO:0000256" key="3">
    <source>
        <dbReference type="ARBA" id="ARBA00038502"/>
    </source>
</evidence>
<dbReference type="InterPro" id="IPR051531">
    <property type="entry name" value="N-acetyltransferase"/>
</dbReference>
<accession>A0ABP4Q6J0</accession>
<reference evidence="6" key="1">
    <citation type="journal article" date="2019" name="Int. J. Syst. Evol. Microbiol.">
        <title>The Global Catalogue of Microorganisms (GCM) 10K type strain sequencing project: providing services to taxonomists for standard genome sequencing and annotation.</title>
        <authorList>
            <consortium name="The Broad Institute Genomics Platform"/>
            <consortium name="The Broad Institute Genome Sequencing Center for Infectious Disease"/>
            <person name="Wu L."/>
            <person name="Ma J."/>
        </authorList>
    </citation>
    <scope>NUCLEOTIDE SEQUENCE [LARGE SCALE GENOMIC DNA]</scope>
    <source>
        <strain evidence="6">JCM 14304</strain>
    </source>
</reference>
<keyword evidence="1" id="KW-0808">Transferase</keyword>
<dbReference type="PROSITE" id="PS51186">
    <property type="entry name" value="GNAT"/>
    <property type="match status" value="1"/>
</dbReference>
<dbReference type="Gene3D" id="3.40.630.30">
    <property type="match status" value="1"/>
</dbReference>
<evidence type="ECO:0000256" key="2">
    <source>
        <dbReference type="ARBA" id="ARBA00023315"/>
    </source>
</evidence>
<evidence type="ECO:0000313" key="6">
    <source>
        <dbReference type="Proteomes" id="UP001500190"/>
    </source>
</evidence>
<organism evidence="5 6">
    <name type="scientific">Kribbella karoonensis</name>
    <dbReference type="NCBI Taxonomy" id="324851"/>
    <lineage>
        <taxon>Bacteria</taxon>
        <taxon>Bacillati</taxon>
        <taxon>Actinomycetota</taxon>
        <taxon>Actinomycetes</taxon>
        <taxon>Propionibacteriales</taxon>
        <taxon>Kribbellaceae</taxon>
        <taxon>Kribbella</taxon>
    </lineage>
</organism>
<dbReference type="Pfam" id="PF13302">
    <property type="entry name" value="Acetyltransf_3"/>
    <property type="match status" value="1"/>
</dbReference>
<keyword evidence="6" id="KW-1185">Reference proteome</keyword>
<dbReference type="PANTHER" id="PTHR43792">
    <property type="entry name" value="GNAT FAMILY, PUTATIVE (AFU_ORTHOLOGUE AFUA_3G00765)-RELATED-RELATED"/>
    <property type="match status" value="1"/>
</dbReference>
<gene>
    <name evidence="5" type="ORF">GCM10009742_56850</name>
</gene>
<dbReference type="PANTHER" id="PTHR43792:SF8">
    <property type="entry name" value="[RIBOSOMAL PROTEIN US5]-ALANINE N-ACETYLTRANSFERASE"/>
    <property type="match status" value="1"/>
</dbReference>
<sequence>MYLPDHQVTLEPLRADHADAVLAFELENRAYFASWIWDRGDEYFADFPTRHAAQLAEQEAGVCRFHVLVDEDGAVVGRMNLIDLVDGQAELGYRIAEKRAGQGLATAAVRAIFELARGYGLTSLRAGASDRNPASQAVLTRVGFHQVGVSSTDLGPGKKYVLEAL</sequence>
<evidence type="ECO:0000259" key="4">
    <source>
        <dbReference type="PROSITE" id="PS51186"/>
    </source>
</evidence>
<evidence type="ECO:0000256" key="1">
    <source>
        <dbReference type="ARBA" id="ARBA00022679"/>
    </source>
</evidence>
<dbReference type="InterPro" id="IPR000182">
    <property type="entry name" value="GNAT_dom"/>
</dbReference>
<feature type="domain" description="N-acetyltransferase" evidence="4">
    <location>
        <begin position="8"/>
        <end position="165"/>
    </location>
</feature>
<dbReference type="Proteomes" id="UP001500190">
    <property type="component" value="Unassembled WGS sequence"/>
</dbReference>
<dbReference type="RefSeq" id="WP_344196738.1">
    <property type="nucleotide sequence ID" value="NZ_BAAAND010000008.1"/>
</dbReference>
<proteinExistence type="inferred from homology"/>
<protein>
    <recommendedName>
        <fullName evidence="4">N-acetyltransferase domain-containing protein</fullName>
    </recommendedName>
</protein>
<keyword evidence="2" id="KW-0012">Acyltransferase</keyword>
<evidence type="ECO:0000313" key="5">
    <source>
        <dbReference type="EMBL" id="GAA1601359.1"/>
    </source>
</evidence>
<dbReference type="InterPro" id="IPR016181">
    <property type="entry name" value="Acyl_CoA_acyltransferase"/>
</dbReference>
<comment type="similarity">
    <text evidence="3">Belongs to the acetyltransferase family. RimJ subfamily.</text>
</comment>
<dbReference type="EMBL" id="BAAAND010000008">
    <property type="protein sequence ID" value="GAA1601359.1"/>
    <property type="molecule type" value="Genomic_DNA"/>
</dbReference>
<comment type="caution">
    <text evidence="5">The sequence shown here is derived from an EMBL/GenBank/DDBJ whole genome shotgun (WGS) entry which is preliminary data.</text>
</comment>
<name>A0ABP4Q6J0_9ACTN</name>